<dbReference type="GO" id="GO:0008233">
    <property type="term" value="F:peptidase activity"/>
    <property type="evidence" value="ECO:0007669"/>
    <property type="project" value="UniProtKB-KW"/>
</dbReference>
<reference evidence="6" key="1">
    <citation type="journal article" date="2019" name="Int. J. Syst. Evol. Microbiol.">
        <title>The Global Catalogue of Microorganisms (GCM) 10K type strain sequencing project: providing services to taxonomists for standard genome sequencing and annotation.</title>
        <authorList>
            <consortium name="The Broad Institute Genomics Platform"/>
            <consortium name="The Broad Institute Genome Sequencing Center for Infectious Disease"/>
            <person name="Wu L."/>
            <person name="Ma J."/>
        </authorList>
    </citation>
    <scope>NUCLEOTIDE SEQUENCE [LARGE SCALE GENOMIC DNA]</scope>
    <source>
        <strain evidence="6">CGMCC 4.1621</strain>
    </source>
</reference>
<dbReference type="EC" id="3.4.21.53" evidence="1"/>
<dbReference type="InterPro" id="IPR020568">
    <property type="entry name" value="Ribosomal_Su5_D2-typ_SF"/>
</dbReference>
<dbReference type="GO" id="GO:0006508">
    <property type="term" value="P:proteolysis"/>
    <property type="evidence" value="ECO:0007669"/>
    <property type="project" value="UniProtKB-KW"/>
</dbReference>
<dbReference type="RefSeq" id="WP_204707917.1">
    <property type="nucleotide sequence ID" value="NZ_JBHSZV010000013.1"/>
</dbReference>
<dbReference type="PANTHER" id="PTHR10046">
    <property type="entry name" value="ATP DEPENDENT LON PROTEASE FAMILY MEMBER"/>
    <property type="match status" value="1"/>
</dbReference>
<keyword evidence="2" id="KW-1133">Transmembrane helix</keyword>
<dbReference type="InterPro" id="IPR014721">
    <property type="entry name" value="Ribsml_uS5_D2-typ_fold_subgr"/>
</dbReference>
<feature type="domain" description="PDZ" evidence="3">
    <location>
        <begin position="101"/>
        <end position="187"/>
    </location>
</feature>
<feature type="active site" evidence="1">
    <location>
        <position position="280"/>
    </location>
</feature>
<evidence type="ECO:0000313" key="6">
    <source>
        <dbReference type="Proteomes" id="UP001596410"/>
    </source>
</evidence>
<evidence type="ECO:0000259" key="4">
    <source>
        <dbReference type="PROSITE" id="PS51786"/>
    </source>
</evidence>
<evidence type="ECO:0000313" key="5">
    <source>
        <dbReference type="EMBL" id="MFC7061315.1"/>
    </source>
</evidence>
<dbReference type="InterPro" id="IPR027065">
    <property type="entry name" value="Lon_Prtase"/>
</dbReference>
<accession>A0ABW2EG85</accession>
<dbReference type="NCBIfam" id="NF041438">
    <property type="entry name" value="SepM_fam_S16"/>
    <property type="match status" value="1"/>
</dbReference>
<sequence length="339" mass="37285">MRSNKRIIIPGIIVVLIVAFIGAYRLPFYIYKPGTADALQPFIEIDDGFESEGDMHLVTVRGGQATPLQWIMGQIRPYHEIVPLEQVRPEGISEDEYFHAQLQLMESSQEAAKVVAYESAGRDIKITYEGVFVVNTLKGMPAEEQLQSGDQILSINDQEIEESNTLVEYVEGLKAGEQVTLSIKRGEETLSKNIEVAAFPDNPEKVGVGISLATDRSVEVDPKVTVKSGEIGGPSAGLMFSLEMYDQLTEEDITKGKEISGTGEVNYEGEVGRIGGIDKKVVAAERDGCDVFFAPNEDDAEGSNYQIAKETAEDIDTDMEIVPVDTFQDALNYLEEMES</sequence>
<dbReference type="Pfam" id="PF13180">
    <property type="entry name" value="PDZ_2"/>
    <property type="match status" value="1"/>
</dbReference>
<keyword evidence="2" id="KW-0472">Membrane</keyword>
<dbReference type="InterPro" id="IPR001478">
    <property type="entry name" value="PDZ"/>
</dbReference>
<dbReference type="Pfam" id="PF05362">
    <property type="entry name" value="Lon_C"/>
    <property type="match status" value="1"/>
</dbReference>
<evidence type="ECO:0000259" key="3">
    <source>
        <dbReference type="PROSITE" id="PS50106"/>
    </source>
</evidence>
<dbReference type="SUPFAM" id="SSF54211">
    <property type="entry name" value="Ribosomal protein S5 domain 2-like"/>
    <property type="match status" value="1"/>
</dbReference>
<feature type="transmembrane region" description="Helical" evidence="2">
    <location>
        <begin position="7"/>
        <end position="26"/>
    </location>
</feature>
<dbReference type="Proteomes" id="UP001596410">
    <property type="component" value="Unassembled WGS sequence"/>
</dbReference>
<dbReference type="SMART" id="SM00228">
    <property type="entry name" value="PDZ"/>
    <property type="match status" value="1"/>
</dbReference>
<keyword evidence="1 5" id="KW-0378">Hydrolase</keyword>
<proteinExistence type="inferred from homology"/>
<evidence type="ECO:0000256" key="2">
    <source>
        <dbReference type="SAM" id="Phobius"/>
    </source>
</evidence>
<keyword evidence="1" id="KW-0720">Serine protease</keyword>
<protein>
    <recommendedName>
        <fullName evidence="1">endopeptidase La</fullName>
        <ecNumber evidence="1">3.4.21.53</ecNumber>
    </recommendedName>
</protein>
<comment type="catalytic activity">
    <reaction evidence="1">
        <text>Hydrolysis of proteins in presence of ATP.</text>
        <dbReference type="EC" id="3.4.21.53"/>
    </reaction>
</comment>
<dbReference type="SUPFAM" id="SSF50156">
    <property type="entry name" value="PDZ domain-like"/>
    <property type="match status" value="1"/>
</dbReference>
<gene>
    <name evidence="5" type="ORF">ACFQIC_05510</name>
</gene>
<keyword evidence="6" id="KW-1185">Reference proteome</keyword>
<evidence type="ECO:0000256" key="1">
    <source>
        <dbReference type="PROSITE-ProRule" id="PRU01122"/>
    </source>
</evidence>
<dbReference type="EMBL" id="JBHSZV010000013">
    <property type="protein sequence ID" value="MFC7061315.1"/>
    <property type="molecule type" value="Genomic_DNA"/>
</dbReference>
<feature type="domain" description="Lon proteolytic" evidence="4">
    <location>
        <begin position="230"/>
        <end position="337"/>
    </location>
</feature>
<comment type="caution">
    <text evidence="5">The sequence shown here is derived from an EMBL/GenBank/DDBJ whole genome shotgun (WGS) entry which is preliminary data.</text>
</comment>
<dbReference type="PROSITE" id="PS51786">
    <property type="entry name" value="LON_PROTEOLYTIC"/>
    <property type="match status" value="1"/>
</dbReference>
<name>A0ABW2EG85_9BACI</name>
<dbReference type="PROSITE" id="PS50106">
    <property type="entry name" value="PDZ"/>
    <property type="match status" value="1"/>
</dbReference>
<keyword evidence="1 5" id="KW-0645">Protease</keyword>
<dbReference type="Gene3D" id="3.30.230.10">
    <property type="match status" value="1"/>
</dbReference>
<comment type="similarity">
    <text evidence="1">Belongs to the peptidase S16 family.</text>
</comment>
<organism evidence="5 6">
    <name type="scientific">Halobacillus seohaensis</name>
    <dbReference type="NCBI Taxonomy" id="447421"/>
    <lineage>
        <taxon>Bacteria</taxon>
        <taxon>Bacillati</taxon>
        <taxon>Bacillota</taxon>
        <taxon>Bacilli</taxon>
        <taxon>Bacillales</taxon>
        <taxon>Bacillaceae</taxon>
        <taxon>Halobacillus</taxon>
    </lineage>
</organism>
<keyword evidence="2" id="KW-0812">Transmembrane</keyword>
<feature type="active site" evidence="1">
    <location>
        <position position="235"/>
    </location>
</feature>
<dbReference type="InterPro" id="IPR008269">
    <property type="entry name" value="Lon_proteolytic"/>
</dbReference>
<dbReference type="InterPro" id="IPR036034">
    <property type="entry name" value="PDZ_sf"/>
</dbReference>